<dbReference type="Gramene" id="TraesPARA_EIv1.0_1712930.1">
    <property type="protein sequence ID" value="TraesPARA_EIv1.0_1712930.1.CDS1"/>
    <property type="gene ID" value="TraesPARA_EIv1.0_1712930"/>
</dbReference>
<dbReference type="OMA" id="SPEGHHK"/>
<keyword evidence="2" id="KW-1185">Reference proteome</keyword>
<accession>A0A3B6LRY3</accession>
<name>A0A3B6LRY3_WHEAT</name>
<gene>
    <name evidence="1" type="primary">LOC123112962</name>
</gene>
<organism evidence="1">
    <name type="scientific">Triticum aestivum</name>
    <name type="common">Wheat</name>
    <dbReference type="NCBI Taxonomy" id="4565"/>
    <lineage>
        <taxon>Eukaryota</taxon>
        <taxon>Viridiplantae</taxon>
        <taxon>Streptophyta</taxon>
        <taxon>Embryophyta</taxon>
        <taxon>Tracheophyta</taxon>
        <taxon>Spermatophyta</taxon>
        <taxon>Magnoliopsida</taxon>
        <taxon>Liliopsida</taxon>
        <taxon>Poales</taxon>
        <taxon>Poaceae</taxon>
        <taxon>BOP clade</taxon>
        <taxon>Pooideae</taxon>
        <taxon>Triticodae</taxon>
        <taxon>Triticeae</taxon>
        <taxon>Triticinae</taxon>
        <taxon>Triticum</taxon>
    </lineage>
</organism>
<evidence type="ECO:0000313" key="1">
    <source>
        <dbReference type="EnsemblPlants" id="TraesCS5B02G344600.1.cds1"/>
    </source>
</evidence>
<dbReference type="OrthoDB" id="10276468at2759"/>
<dbReference type="Gramene" id="TraesCS5B03G0864800.1">
    <property type="protein sequence ID" value="TraesCS5B03G0864800.1.CDS1"/>
    <property type="gene ID" value="TraesCS5B03G0864800"/>
</dbReference>
<dbReference type="AlphaFoldDB" id="A0A3B6LRY3"/>
<dbReference type="EnsemblPlants" id="TraesCS5B02G344600.1">
    <property type="protein sequence ID" value="TraesCS5B02G344600.1.cds1"/>
    <property type="gene ID" value="TraesCS5B02G344600"/>
</dbReference>
<dbReference type="GeneID" id="123112962"/>
<sequence>MDMGAILRSATRLLEMAGGTHPHPDALGRLRRVLGATAAHCISNPIFTDSFKQMLDNFVGNFSNDTRKVDNLTARLQATRSPEGHHKGLRHGVSPTAQLAGLHGNDLFRALMALQLPVTAPPEFCLEATLAAQSLIVHDHLDLFIHLCEEATFNGDSTAVNEFNFMVFMDHINTLEKFMQEHIDLADAAATSRATTGQAK</sequence>
<dbReference type="Gramene" id="TraesCS5B02G344600.1">
    <property type="protein sequence ID" value="TraesCS5B02G344600.1.cds1"/>
    <property type="gene ID" value="TraesCS5B02G344600"/>
</dbReference>
<dbReference type="KEGG" id="taes:123112962"/>
<protein>
    <submittedName>
        <fullName evidence="1">Uncharacterized protein</fullName>
    </submittedName>
</protein>
<dbReference type="RefSeq" id="XP_044390004.1">
    <property type="nucleotide sequence ID" value="XM_044534069.1"/>
</dbReference>
<evidence type="ECO:0000313" key="2">
    <source>
        <dbReference type="Proteomes" id="UP000019116"/>
    </source>
</evidence>
<dbReference type="Gramene" id="TraesLDM5B03G02947310.1">
    <property type="protein sequence ID" value="TraesLDM5B03G02947310.1.CDS1"/>
    <property type="gene ID" value="TraesLDM5B03G02947310"/>
</dbReference>
<dbReference type="Proteomes" id="UP000019116">
    <property type="component" value="Chromosome 5B"/>
</dbReference>
<proteinExistence type="predicted"/>
<dbReference type="Gramene" id="TraesNOR5B03G02971880.1">
    <property type="protein sequence ID" value="TraesNOR5B03G02971880.1.CDS1"/>
    <property type="gene ID" value="TraesNOR5B03G02971880"/>
</dbReference>
<dbReference type="Gramene" id="TraesCAD_scaffold_037928_01G000400.1">
    <property type="protein sequence ID" value="TraesCAD_scaffold_037928_01G000400.1"/>
    <property type="gene ID" value="TraesCAD_scaffold_037928_01G000400"/>
</dbReference>
<reference evidence="1" key="2">
    <citation type="submission" date="2018-10" db="UniProtKB">
        <authorList>
            <consortium name="EnsemblPlants"/>
        </authorList>
    </citation>
    <scope>IDENTIFICATION</scope>
</reference>
<reference evidence="1" key="1">
    <citation type="submission" date="2018-08" db="EMBL/GenBank/DDBJ databases">
        <authorList>
            <person name="Rossello M."/>
        </authorList>
    </citation>
    <scope>NUCLEOTIDE SEQUENCE [LARGE SCALE GENOMIC DNA]</scope>
    <source>
        <strain evidence="1">cv. Chinese Spring</strain>
    </source>
</reference>